<protein>
    <submittedName>
        <fullName evidence="1">Uncharacterized protein</fullName>
    </submittedName>
</protein>
<keyword evidence="2" id="KW-1185">Reference proteome</keyword>
<gene>
    <name evidence="1" type="ORF">K505DRAFT_335021</name>
</gene>
<dbReference type="InterPro" id="IPR036673">
    <property type="entry name" value="Cyanovirin-N_sf"/>
</dbReference>
<dbReference type="SUPFAM" id="SSF51322">
    <property type="entry name" value="Cyanovirin-N"/>
    <property type="match status" value="1"/>
</dbReference>
<accession>A0A6A6XJL5</accession>
<sequence>MKCLMISYFVGIWITSIIGAPAFIAKTSFVNTCTNIALKGTYWLVADCPSGDDSELPGDQFKWNSYAVIPLCPSLTHTSAKSNFRGVNWTPVGTFCRDSDHIFNYAGYLLQNLRGEPLLPVASTFPVPATDRDFEYNTVTFIGLNCTGSYGNFHGYGPSVDCYFPKPGGQTPYRSVGLKKQYDTDVVSRYNFCV</sequence>
<proteinExistence type="predicted"/>
<evidence type="ECO:0000313" key="1">
    <source>
        <dbReference type="EMBL" id="KAF2796639.1"/>
    </source>
</evidence>
<organism evidence="1 2">
    <name type="scientific">Melanomma pulvis-pyrius CBS 109.77</name>
    <dbReference type="NCBI Taxonomy" id="1314802"/>
    <lineage>
        <taxon>Eukaryota</taxon>
        <taxon>Fungi</taxon>
        <taxon>Dikarya</taxon>
        <taxon>Ascomycota</taxon>
        <taxon>Pezizomycotina</taxon>
        <taxon>Dothideomycetes</taxon>
        <taxon>Pleosporomycetidae</taxon>
        <taxon>Pleosporales</taxon>
        <taxon>Melanommataceae</taxon>
        <taxon>Melanomma</taxon>
    </lineage>
</organism>
<reference evidence="1" key="1">
    <citation type="journal article" date="2020" name="Stud. Mycol.">
        <title>101 Dothideomycetes genomes: a test case for predicting lifestyles and emergence of pathogens.</title>
        <authorList>
            <person name="Haridas S."/>
            <person name="Albert R."/>
            <person name="Binder M."/>
            <person name="Bloem J."/>
            <person name="Labutti K."/>
            <person name="Salamov A."/>
            <person name="Andreopoulos B."/>
            <person name="Baker S."/>
            <person name="Barry K."/>
            <person name="Bills G."/>
            <person name="Bluhm B."/>
            <person name="Cannon C."/>
            <person name="Castanera R."/>
            <person name="Culley D."/>
            <person name="Daum C."/>
            <person name="Ezra D."/>
            <person name="Gonzalez J."/>
            <person name="Henrissat B."/>
            <person name="Kuo A."/>
            <person name="Liang C."/>
            <person name="Lipzen A."/>
            <person name="Lutzoni F."/>
            <person name="Magnuson J."/>
            <person name="Mondo S."/>
            <person name="Nolan M."/>
            <person name="Ohm R."/>
            <person name="Pangilinan J."/>
            <person name="Park H.-J."/>
            <person name="Ramirez L."/>
            <person name="Alfaro M."/>
            <person name="Sun H."/>
            <person name="Tritt A."/>
            <person name="Yoshinaga Y."/>
            <person name="Zwiers L.-H."/>
            <person name="Turgeon B."/>
            <person name="Goodwin S."/>
            <person name="Spatafora J."/>
            <person name="Crous P."/>
            <person name="Grigoriev I."/>
        </authorList>
    </citation>
    <scope>NUCLEOTIDE SEQUENCE</scope>
    <source>
        <strain evidence="1">CBS 109.77</strain>
    </source>
</reference>
<dbReference type="Proteomes" id="UP000799757">
    <property type="component" value="Unassembled WGS sequence"/>
</dbReference>
<name>A0A6A6XJL5_9PLEO</name>
<evidence type="ECO:0000313" key="2">
    <source>
        <dbReference type="Proteomes" id="UP000799757"/>
    </source>
</evidence>
<dbReference type="EMBL" id="MU001826">
    <property type="protein sequence ID" value="KAF2796639.1"/>
    <property type="molecule type" value="Genomic_DNA"/>
</dbReference>
<dbReference type="AlphaFoldDB" id="A0A6A6XJL5"/>